<organism evidence="1">
    <name type="scientific">Acerihabitans sp. KWT182</name>
    <dbReference type="NCBI Taxonomy" id="3157919"/>
    <lineage>
        <taxon>Bacteria</taxon>
        <taxon>Pseudomonadati</taxon>
        <taxon>Pseudomonadota</taxon>
        <taxon>Gammaproteobacteria</taxon>
        <taxon>Enterobacterales</taxon>
        <taxon>Pectobacteriaceae</taxon>
        <taxon>Acerihabitans</taxon>
    </lineage>
</organism>
<proteinExistence type="predicted"/>
<evidence type="ECO:0000313" key="1">
    <source>
        <dbReference type="EMBL" id="XBS70213.1"/>
    </source>
</evidence>
<protein>
    <submittedName>
        <fullName evidence="1">Uncharacterized protein</fullName>
    </submittedName>
</protein>
<accession>A0AAU7QBB1</accession>
<dbReference type="AlphaFoldDB" id="A0AAU7QBB1"/>
<name>A0AAU7QBB1_9GAMM</name>
<dbReference type="EMBL" id="CP157947">
    <property type="protein sequence ID" value="XBS70213.1"/>
    <property type="molecule type" value="Genomic_DNA"/>
</dbReference>
<sequence>MKRHTAGYETHKQGQLSVEWQFGVVRRWLNALVFENSLSEFVGRLIVQAVKDNACHDQQPLELTLEMLNTSVLAKIGIPDSKELNAVGDTHALNNATINAIRHEILFVELPALALDPTATDKYPIYVGTVDWGYLHAGLMMAGRTGKDIGHFTLDELIQLGESLEDMLREGAIDAALMKIFTLPAKLLYLKQCAEQNKVIAVDRLFRSEEESAKALAAFFFRQRAAKRQQ</sequence>
<reference evidence="1" key="1">
    <citation type="submission" date="2024-06" db="EMBL/GenBank/DDBJ databases">
        <authorList>
            <person name="Coelho C."/>
            <person name="Bento M."/>
            <person name="Garcia E."/>
            <person name="Camelo A."/>
            <person name="Brandao I."/>
            <person name="Espirito Santo C."/>
            <person name="Trovao J."/>
            <person name="Verissimo A."/>
            <person name="Costa J."/>
            <person name="Tiago I."/>
        </authorList>
    </citation>
    <scope>NUCLEOTIDE SEQUENCE</scope>
    <source>
        <strain evidence="1">KWT182</strain>
    </source>
</reference>
<gene>
    <name evidence="1" type="ORF">ABK905_02725</name>
</gene>